<sequence length="286" mass="32550">QRVIRGILCDVWVAEKISNDYYQTTEIFFSHHDWIFNIDEVNPTHEVPVGMATYYARSKNSSDFDNVLMSHYITFNPSQPSWNEFDVSACLRKFSGLYLKLTLDVSYSQLVQFSLRKAQDSIRSAIAHVAKISPLRLSDLHLSSTPGQKEGIDVWFVLLSGPPKNLINKNLLRSNEDHVMISGDSNEAYNNLVKIIESDDVPLRLKMDQNNEMVILLRRDSLQVAPESVHPSSRGNHRYRFYRVSYTAGSMAGLGFSMAILGICVGIFLGFLLWKRRLGVPYQLSP</sequence>
<dbReference type="InterPro" id="IPR058265">
    <property type="entry name" value="DUF7959"/>
</dbReference>
<dbReference type="EMBL" id="HACA01012273">
    <property type="protein sequence ID" value="CDW29634.1"/>
    <property type="molecule type" value="Transcribed_RNA"/>
</dbReference>
<evidence type="ECO:0000259" key="2">
    <source>
        <dbReference type="Pfam" id="PF25898"/>
    </source>
</evidence>
<feature type="domain" description="LolA-like" evidence="2">
    <location>
        <begin position="1"/>
        <end position="91"/>
    </location>
</feature>
<evidence type="ECO:0000313" key="4">
    <source>
        <dbReference type="EMBL" id="CDW29634.1"/>
    </source>
</evidence>
<evidence type="ECO:0000256" key="1">
    <source>
        <dbReference type="SAM" id="Phobius"/>
    </source>
</evidence>
<dbReference type="InterPro" id="IPR058831">
    <property type="entry name" value="LolA-like_dom_2nd"/>
</dbReference>
<protein>
    <submittedName>
        <fullName evidence="4">Uncharacterized protein</fullName>
    </submittedName>
</protein>
<dbReference type="PANTHER" id="PTHR36902">
    <property type="entry name" value="ENRICHED IN SURFACE-LABELED PROTEOME PROTEIN 9"/>
    <property type="match status" value="1"/>
</dbReference>
<dbReference type="PANTHER" id="PTHR36902:SF1">
    <property type="entry name" value="ENRICHED IN SURFACE-LABELED PROTEOME PROTEIN 9"/>
    <property type="match status" value="1"/>
</dbReference>
<dbReference type="AlphaFoldDB" id="A0A0K2TUE5"/>
<feature type="non-terminal residue" evidence="4">
    <location>
        <position position="1"/>
    </location>
</feature>
<accession>A0A0K2TUE5</accession>
<evidence type="ECO:0000259" key="3">
    <source>
        <dbReference type="Pfam" id="PF25899"/>
    </source>
</evidence>
<name>A0A0K2TUE5_LEPSM</name>
<keyword evidence="1" id="KW-1133">Transmembrane helix</keyword>
<proteinExistence type="predicted"/>
<feature type="domain" description="DUF7959" evidence="3">
    <location>
        <begin position="104"/>
        <end position="226"/>
    </location>
</feature>
<keyword evidence="1" id="KW-0812">Transmembrane</keyword>
<reference evidence="4" key="1">
    <citation type="submission" date="2014-05" db="EMBL/GenBank/DDBJ databases">
        <authorList>
            <person name="Chronopoulou M."/>
        </authorList>
    </citation>
    <scope>NUCLEOTIDE SEQUENCE</scope>
    <source>
        <tissue evidence="4">Whole organism</tissue>
    </source>
</reference>
<dbReference type="OrthoDB" id="5983572at2759"/>
<feature type="transmembrane region" description="Helical" evidence="1">
    <location>
        <begin position="251"/>
        <end position="274"/>
    </location>
</feature>
<dbReference type="Pfam" id="PF25898">
    <property type="entry name" value="LolA_2nd_metazoa"/>
    <property type="match status" value="1"/>
</dbReference>
<dbReference type="Pfam" id="PF25899">
    <property type="entry name" value="DUF7959"/>
    <property type="match status" value="1"/>
</dbReference>
<organism evidence="4">
    <name type="scientific">Lepeophtheirus salmonis</name>
    <name type="common">Salmon louse</name>
    <name type="synonym">Caligus salmonis</name>
    <dbReference type="NCBI Taxonomy" id="72036"/>
    <lineage>
        <taxon>Eukaryota</taxon>
        <taxon>Metazoa</taxon>
        <taxon>Ecdysozoa</taxon>
        <taxon>Arthropoda</taxon>
        <taxon>Crustacea</taxon>
        <taxon>Multicrustacea</taxon>
        <taxon>Hexanauplia</taxon>
        <taxon>Copepoda</taxon>
        <taxon>Siphonostomatoida</taxon>
        <taxon>Caligidae</taxon>
        <taxon>Lepeophtheirus</taxon>
    </lineage>
</organism>
<keyword evidence="1" id="KW-0472">Membrane</keyword>